<dbReference type="GO" id="GO:0006450">
    <property type="term" value="P:regulation of translational fidelity"/>
    <property type="evidence" value="ECO:0007669"/>
    <property type="project" value="InterPro"/>
</dbReference>
<protein>
    <recommendedName>
        <fullName evidence="3">Glutamyl-tRNA(Gln) amidotransferase subunit F, mitochondrial</fullName>
    </recommendedName>
</protein>
<name>A0AAD7XZ49_9FUNG</name>
<dbReference type="InterPro" id="IPR003837">
    <property type="entry name" value="GatC"/>
</dbReference>
<evidence type="ECO:0000313" key="2">
    <source>
        <dbReference type="Proteomes" id="UP001234581"/>
    </source>
</evidence>
<dbReference type="EMBL" id="JARTCD010000026">
    <property type="protein sequence ID" value="KAJ8658206.1"/>
    <property type="molecule type" value="Genomic_DNA"/>
</dbReference>
<sequence length="160" mass="18027">MTTVAIRRPFLSIQCRALSQNVRKNVVAQVDKDCLPVGPTWTVRSLLEPASSDSPPSITDKQFNHLFRLAQLRPPTSQRAKDNLKRDLDQLSQFTEHIQELGQADVEPLIQLWEQGTGLVTRPDVPSQSNEEPSGRVLMNNAEQKHGNFYVVKSKIAIEE</sequence>
<dbReference type="Proteomes" id="UP001234581">
    <property type="component" value="Unassembled WGS sequence"/>
</dbReference>
<evidence type="ECO:0000313" key="1">
    <source>
        <dbReference type="EMBL" id="KAJ8658206.1"/>
    </source>
</evidence>
<dbReference type="GeneID" id="83213625"/>
<dbReference type="Pfam" id="PF02686">
    <property type="entry name" value="GatC"/>
    <property type="match status" value="1"/>
</dbReference>
<reference evidence="1 2" key="1">
    <citation type="submission" date="2023-03" db="EMBL/GenBank/DDBJ databases">
        <title>Genome sequence of Lichtheimia ornata CBS 291.66.</title>
        <authorList>
            <person name="Mohabir J.T."/>
            <person name="Shea T.P."/>
            <person name="Kurbessoian T."/>
            <person name="Berby B."/>
            <person name="Fontaine J."/>
            <person name="Livny J."/>
            <person name="Gnirke A."/>
            <person name="Stajich J.E."/>
            <person name="Cuomo C.A."/>
        </authorList>
    </citation>
    <scope>NUCLEOTIDE SEQUENCE [LARGE SCALE GENOMIC DNA]</scope>
    <source>
        <strain evidence="1">CBS 291.66</strain>
    </source>
</reference>
<dbReference type="SUPFAM" id="SSF141000">
    <property type="entry name" value="Glu-tRNAGln amidotransferase C subunit"/>
    <property type="match status" value="1"/>
</dbReference>
<comment type="caution">
    <text evidence="1">The sequence shown here is derived from an EMBL/GenBank/DDBJ whole genome shotgun (WGS) entry which is preliminary data.</text>
</comment>
<evidence type="ECO:0008006" key="3">
    <source>
        <dbReference type="Google" id="ProtNLM"/>
    </source>
</evidence>
<keyword evidence="2" id="KW-1185">Reference proteome</keyword>
<proteinExistence type="predicted"/>
<dbReference type="AlphaFoldDB" id="A0AAD7XZ49"/>
<gene>
    <name evidence="1" type="ORF">O0I10_006214</name>
</gene>
<dbReference type="RefSeq" id="XP_058343119.1">
    <property type="nucleotide sequence ID" value="XM_058486245.1"/>
</dbReference>
<accession>A0AAD7XZ49</accession>
<dbReference type="InterPro" id="IPR036113">
    <property type="entry name" value="Asp/Glu-ADT_sf_sub_c"/>
</dbReference>
<organism evidence="1 2">
    <name type="scientific">Lichtheimia ornata</name>
    <dbReference type="NCBI Taxonomy" id="688661"/>
    <lineage>
        <taxon>Eukaryota</taxon>
        <taxon>Fungi</taxon>
        <taxon>Fungi incertae sedis</taxon>
        <taxon>Mucoromycota</taxon>
        <taxon>Mucoromycotina</taxon>
        <taxon>Mucoromycetes</taxon>
        <taxon>Mucorales</taxon>
        <taxon>Lichtheimiaceae</taxon>
        <taxon>Lichtheimia</taxon>
    </lineage>
</organism>